<reference evidence="10 11" key="1">
    <citation type="submission" date="2018-01" db="EMBL/GenBank/DDBJ databases">
        <title>Draft genome of the strawberry crown rot pathogen Phytophthora cactorum.</title>
        <authorList>
            <person name="Armitage A.D."/>
            <person name="Lysoe E."/>
            <person name="Nellist C.F."/>
            <person name="Harrison R.J."/>
            <person name="Brurberg M.B."/>
        </authorList>
    </citation>
    <scope>NUCLEOTIDE SEQUENCE [LARGE SCALE GENOMIC DNA]</scope>
    <source>
        <strain evidence="10 11">10300</strain>
    </source>
</reference>
<evidence type="ECO:0000313" key="10">
    <source>
        <dbReference type="EMBL" id="RAW41554.1"/>
    </source>
</evidence>
<keyword evidence="3" id="KW-0964">Secreted</keyword>
<dbReference type="AlphaFoldDB" id="A0A329SXU7"/>
<evidence type="ECO:0000256" key="4">
    <source>
        <dbReference type="ARBA" id="ARBA00023026"/>
    </source>
</evidence>
<dbReference type="PANTHER" id="PTHR33657">
    <property type="entry name" value="DOMAIN PROTEIN, PUTATIVE (AFU_ORTHOLOGUE AFUA_5G00600)-RELATED"/>
    <property type="match status" value="1"/>
</dbReference>
<evidence type="ECO:0000313" key="6">
    <source>
        <dbReference type="EMBL" id="KAG2930887.1"/>
    </source>
</evidence>
<dbReference type="Proteomes" id="UP000697107">
    <property type="component" value="Unassembled WGS sequence"/>
</dbReference>
<dbReference type="Proteomes" id="UP000760860">
    <property type="component" value="Unassembled WGS sequence"/>
</dbReference>
<keyword evidence="11" id="KW-1185">Reference proteome</keyword>
<proteinExistence type="inferred from homology"/>
<evidence type="ECO:0000313" key="9">
    <source>
        <dbReference type="EMBL" id="KAG3218794.1"/>
    </source>
</evidence>
<dbReference type="EMBL" id="RCMI01000139">
    <property type="protein sequence ID" value="KAG2930887.1"/>
    <property type="molecule type" value="Genomic_DNA"/>
</dbReference>
<evidence type="ECO:0008006" key="12">
    <source>
        <dbReference type="Google" id="ProtNLM"/>
    </source>
</evidence>
<dbReference type="GO" id="GO:0005576">
    <property type="term" value="C:extracellular region"/>
    <property type="evidence" value="ECO:0007669"/>
    <property type="project" value="UniProtKB-SubCell"/>
</dbReference>
<dbReference type="InterPro" id="IPR008701">
    <property type="entry name" value="NPP1"/>
</dbReference>
<name>A0A329SXU7_9STRA</name>
<comment type="subcellular location">
    <subcellularLocation>
        <location evidence="1">Secreted</location>
    </subcellularLocation>
</comment>
<dbReference type="PANTHER" id="PTHR33657:SF8">
    <property type="entry name" value="DOMAIN PROTEIN, PUTATIVE (AFU_ORTHOLOGUE AFUA_5G00600)-RELATED"/>
    <property type="match status" value="1"/>
</dbReference>
<organism evidence="10 11">
    <name type="scientific">Phytophthora cactorum</name>
    <dbReference type="NCBI Taxonomy" id="29920"/>
    <lineage>
        <taxon>Eukaryota</taxon>
        <taxon>Sar</taxon>
        <taxon>Stramenopiles</taxon>
        <taxon>Oomycota</taxon>
        <taxon>Peronosporomycetes</taxon>
        <taxon>Peronosporales</taxon>
        <taxon>Peronosporaceae</taxon>
        <taxon>Phytophthora</taxon>
    </lineage>
</organism>
<evidence type="ECO:0000313" key="5">
    <source>
        <dbReference type="EMBL" id="KAG2861166.1"/>
    </source>
</evidence>
<evidence type="ECO:0000256" key="2">
    <source>
        <dbReference type="ARBA" id="ARBA00009520"/>
    </source>
</evidence>
<accession>A0A329SXU7</accession>
<comment type="caution">
    <text evidence="10">The sequence shown here is derived from an EMBL/GenBank/DDBJ whole genome shotgun (WGS) entry which is preliminary data.</text>
</comment>
<evidence type="ECO:0000313" key="11">
    <source>
        <dbReference type="Proteomes" id="UP000251314"/>
    </source>
</evidence>
<dbReference type="EMBL" id="RCMV01000342">
    <property type="protein sequence ID" value="KAG3218794.1"/>
    <property type="molecule type" value="Genomic_DNA"/>
</dbReference>
<comment type="similarity">
    <text evidence="2">Belongs to the Necrosis inducing protein (NPP1) family.</text>
</comment>
<dbReference type="OrthoDB" id="147163at2759"/>
<dbReference type="STRING" id="29920.A0A329SXU7"/>
<evidence type="ECO:0000313" key="7">
    <source>
        <dbReference type="EMBL" id="KAG2946788.1"/>
    </source>
</evidence>
<sequence length="93" mass="10613">MTGRALLCGSVSNSVRTYIYGSNTTFRFAFESDLCPLKLLFADWDGEYQDLIMWEQLTDAARVALNDDNNFGNAEVPFSDAHYEKHLEKAWPL</sequence>
<dbReference type="Proteomes" id="UP000736787">
    <property type="component" value="Unassembled WGS sequence"/>
</dbReference>
<gene>
    <name evidence="10" type="ORF">PC110_g2201</name>
    <name evidence="5" type="ORF">PC113_g7417</name>
    <name evidence="6" type="ORF">PC115_g6312</name>
    <name evidence="7" type="ORF">PC117_g7352</name>
    <name evidence="8" type="ORF">PC118_g6500</name>
    <name evidence="9" type="ORF">PC129_g10398</name>
</gene>
<keyword evidence="4" id="KW-0843">Virulence</keyword>
<dbReference type="Pfam" id="PF05630">
    <property type="entry name" value="NPP1"/>
    <property type="match status" value="1"/>
</dbReference>
<dbReference type="EMBL" id="RCMG01000162">
    <property type="protein sequence ID" value="KAG2861166.1"/>
    <property type="molecule type" value="Genomic_DNA"/>
</dbReference>
<dbReference type="Proteomes" id="UP000735874">
    <property type="component" value="Unassembled WGS sequence"/>
</dbReference>
<evidence type="ECO:0000313" key="8">
    <source>
        <dbReference type="EMBL" id="KAG2988792.1"/>
    </source>
</evidence>
<dbReference type="EMBL" id="MJFZ01000028">
    <property type="protein sequence ID" value="RAW41554.1"/>
    <property type="molecule type" value="Genomic_DNA"/>
</dbReference>
<evidence type="ECO:0000256" key="1">
    <source>
        <dbReference type="ARBA" id="ARBA00004613"/>
    </source>
</evidence>
<protein>
    <recommendedName>
        <fullName evidence="12">Necrosis inducing protein</fullName>
    </recommendedName>
</protein>
<evidence type="ECO:0000256" key="3">
    <source>
        <dbReference type="ARBA" id="ARBA00022525"/>
    </source>
</evidence>
<dbReference type="VEuPathDB" id="FungiDB:PC110_g2201"/>
<dbReference type="Proteomes" id="UP000251314">
    <property type="component" value="Unassembled WGS sequence"/>
</dbReference>
<dbReference type="EMBL" id="RCMK01000149">
    <property type="protein sequence ID" value="KAG2946788.1"/>
    <property type="molecule type" value="Genomic_DNA"/>
</dbReference>
<dbReference type="EMBL" id="RCML01000145">
    <property type="protein sequence ID" value="KAG2988792.1"/>
    <property type="molecule type" value="Genomic_DNA"/>
</dbReference>
<dbReference type="Proteomes" id="UP000774804">
    <property type="component" value="Unassembled WGS sequence"/>
</dbReference>
<reference evidence="5" key="2">
    <citation type="submission" date="2018-10" db="EMBL/GenBank/DDBJ databases">
        <title>Effector identification in a new, highly contiguous assembly of the strawberry crown rot pathogen Phytophthora cactorum.</title>
        <authorList>
            <person name="Armitage A.D."/>
            <person name="Nellist C.F."/>
            <person name="Bates H."/>
            <person name="Vickerstaff R.J."/>
            <person name="Harrison R.J."/>
        </authorList>
    </citation>
    <scope>NUCLEOTIDE SEQUENCE</scope>
    <source>
        <strain evidence="5">15-7</strain>
        <strain evidence="6">4032</strain>
        <strain evidence="7">4040</strain>
        <strain evidence="8">P415</strain>
        <strain evidence="9">P421</strain>
    </source>
</reference>